<dbReference type="GO" id="GO:0016787">
    <property type="term" value="F:hydrolase activity"/>
    <property type="evidence" value="ECO:0007669"/>
    <property type="project" value="UniProtKB-ARBA"/>
</dbReference>
<accession>A0A7W7Q3U7</accession>
<dbReference type="RefSeq" id="WP_184810743.1">
    <property type="nucleotide sequence ID" value="NZ_JACHJQ010000003.1"/>
</dbReference>
<evidence type="ECO:0000313" key="3">
    <source>
        <dbReference type="Proteomes" id="UP000520767"/>
    </source>
</evidence>
<sequence>MTAISRRSLLGGAAGAAALTAFSSAMSEAVARAASDLRVYVLVVDGCRPDEAVGAYLPTVRSLAAQGTSFTAARSVTVAETIPNHVAMMSGVWPARSGVPANSVWDPALGEVRDLGLATDLLVPTVLDRLTGELGLATASVLSKDYLFGVFGTRATYRWTPEPMLPVTDHAPDVFTMDALVRVIDDHDPALVFANLGDVDRFGHADLSGSSLRLLRTLALIDTDAQLARFVAHLRWRGLWERSVVILLADHSMDWSLPLSLVNLASRLDDDAFLAGRCQIAQNGGADLLYWTGPPDERAAAVERMRSIALATPGVLSVHDPAGLNLGANAGDLVVYCKAGWRFTDPTVISNPVPGNHGHPATEPIPLVVSGGHPLVRRGVVSSAPARTLDVAPTVASLFGLQAPSGGWDGVPLSPAFAGVPA</sequence>
<proteinExistence type="predicted"/>
<evidence type="ECO:0008006" key="4">
    <source>
        <dbReference type="Google" id="ProtNLM"/>
    </source>
</evidence>
<dbReference type="Gene3D" id="3.40.720.10">
    <property type="entry name" value="Alkaline Phosphatase, subunit A"/>
    <property type="match status" value="2"/>
</dbReference>
<protein>
    <recommendedName>
        <fullName evidence="4">Alkaline phosphatase family protein</fullName>
    </recommendedName>
</protein>
<reference evidence="2 3" key="1">
    <citation type="submission" date="2020-08" db="EMBL/GenBank/DDBJ databases">
        <title>Genomic Encyclopedia of Type Strains, Phase III (KMG-III): the genomes of soil and plant-associated and newly described type strains.</title>
        <authorList>
            <person name="Whitman W."/>
        </authorList>
    </citation>
    <scope>NUCLEOTIDE SEQUENCE [LARGE SCALE GENOMIC DNA]</scope>
    <source>
        <strain evidence="2 3">CECT 8960</strain>
    </source>
</reference>
<organism evidence="2 3">
    <name type="scientific">Actinophytocola algeriensis</name>
    <dbReference type="NCBI Taxonomy" id="1768010"/>
    <lineage>
        <taxon>Bacteria</taxon>
        <taxon>Bacillati</taxon>
        <taxon>Actinomycetota</taxon>
        <taxon>Actinomycetes</taxon>
        <taxon>Pseudonocardiales</taxon>
        <taxon>Pseudonocardiaceae</taxon>
    </lineage>
</organism>
<feature type="signal peptide" evidence="1">
    <location>
        <begin position="1"/>
        <end position="27"/>
    </location>
</feature>
<dbReference type="InterPro" id="IPR002591">
    <property type="entry name" value="Phosphodiest/P_Trfase"/>
</dbReference>
<dbReference type="Pfam" id="PF01663">
    <property type="entry name" value="Phosphodiest"/>
    <property type="match status" value="1"/>
</dbReference>
<evidence type="ECO:0000256" key="1">
    <source>
        <dbReference type="SAM" id="SignalP"/>
    </source>
</evidence>
<dbReference type="InterPro" id="IPR017850">
    <property type="entry name" value="Alkaline_phosphatase_core_sf"/>
</dbReference>
<keyword evidence="1" id="KW-0732">Signal</keyword>
<dbReference type="Proteomes" id="UP000520767">
    <property type="component" value="Unassembled WGS sequence"/>
</dbReference>
<dbReference type="EMBL" id="JACHJQ010000003">
    <property type="protein sequence ID" value="MBB4906545.1"/>
    <property type="molecule type" value="Genomic_DNA"/>
</dbReference>
<evidence type="ECO:0000313" key="2">
    <source>
        <dbReference type="EMBL" id="MBB4906545.1"/>
    </source>
</evidence>
<comment type="caution">
    <text evidence="2">The sequence shown here is derived from an EMBL/GenBank/DDBJ whole genome shotgun (WGS) entry which is preliminary data.</text>
</comment>
<keyword evidence="3" id="KW-1185">Reference proteome</keyword>
<dbReference type="AlphaFoldDB" id="A0A7W7Q3U7"/>
<dbReference type="PANTHER" id="PTHR10151:SF120">
    <property type="entry name" value="BIS(5'-ADENOSYL)-TRIPHOSPHATASE"/>
    <property type="match status" value="1"/>
</dbReference>
<feature type="chain" id="PRO_5039182345" description="Alkaline phosphatase family protein" evidence="1">
    <location>
        <begin position="28"/>
        <end position="422"/>
    </location>
</feature>
<dbReference type="PROSITE" id="PS51318">
    <property type="entry name" value="TAT"/>
    <property type="match status" value="1"/>
</dbReference>
<dbReference type="InterPro" id="IPR006311">
    <property type="entry name" value="TAT_signal"/>
</dbReference>
<gene>
    <name evidence="2" type="ORF">FHR82_002765</name>
</gene>
<dbReference type="SUPFAM" id="SSF53649">
    <property type="entry name" value="Alkaline phosphatase-like"/>
    <property type="match status" value="1"/>
</dbReference>
<name>A0A7W7Q3U7_9PSEU</name>
<dbReference type="PANTHER" id="PTHR10151">
    <property type="entry name" value="ECTONUCLEOTIDE PYROPHOSPHATASE/PHOSPHODIESTERASE"/>
    <property type="match status" value="1"/>
</dbReference>